<dbReference type="Proteomes" id="UP001320420">
    <property type="component" value="Unassembled WGS sequence"/>
</dbReference>
<evidence type="ECO:0000313" key="2">
    <source>
        <dbReference type="EMBL" id="KAK7748353.1"/>
    </source>
</evidence>
<comment type="caution">
    <text evidence="2">The sequence shown here is derived from an EMBL/GenBank/DDBJ whole genome shotgun (WGS) entry which is preliminary data.</text>
</comment>
<accession>A0AAN9YKB9</accession>
<feature type="compositionally biased region" description="Polar residues" evidence="1">
    <location>
        <begin position="1"/>
        <end position="15"/>
    </location>
</feature>
<keyword evidence="3" id="KW-1185">Reference proteome</keyword>
<reference evidence="2 3" key="1">
    <citation type="submission" date="2024-02" db="EMBL/GenBank/DDBJ databases">
        <title>De novo assembly and annotation of 12 fungi associated with fruit tree decline syndrome in Ontario, Canada.</title>
        <authorList>
            <person name="Sulman M."/>
            <person name="Ellouze W."/>
            <person name="Ilyukhin E."/>
        </authorList>
    </citation>
    <scope>NUCLEOTIDE SEQUENCE [LARGE SCALE GENOMIC DNA]</scope>
    <source>
        <strain evidence="2 3">M11/M66-122</strain>
    </source>
</reference>
<evidence type="ECO:0000313" key="3">
    <source>
        <dbReference type="Proteomes" id="UP001320420"/>
    </source>
</evidence>
<sequence>MRKDTASSNSTNASDGTAVTNATADTNATIYSVESSQSIFSVKDGAEVSSNRRASRRRTGPLSAQQREKAALIRKLGACSDCRRRRVADPHEMDIDRGSAHTPANVQTTPGRPPHSDSRLRTPLPSGPRLEKPVAMPPLAAAPPHLSALPNIDSIKSDLEGSVSRILSSPHRSRYTTASVLVIHWQDEEPAAKAAVDDLSDVFRQTYHYAVDFAKIPSSESDGCRNPWRWLSRIVNDFTERSDTRDTLKIVYYSGYSFLDENREMVLASTRDKESASTIRWSGIQQILEEACSDTLIIMDAAYYPSSNMVRQKGILELIAAASSEEHFRALERGVFTRNLADQLRIRASQRLPNPLSAAELHSKLLCVYPKFVQTKPLNGFA</sequence>
<dbReference type="EMBL" id="JAKJXP020000083">
    <property type="protein sequence ID" value="KAK7748353.1"/>
    <property type="molecule type" value="Genomic_DNA"/>
</dbReference>
<protein>
    <submittedName>
        <fullName evidence="2">Uncharacterized protein</fullName>
    </submittedName>
</protein>
<evidence type="ECO:0000256" key="1">
    <source>
        <dbReference type="SAM" id="MobiDB-lite"/>
    </source>
</evidence>
<proteinExistence type="predicted"/>
<feature type="compositionally biased region" description="Low complexity" evidence="1">
    <location>
        <begin position="17"/>
        <end position="29"/>
    </location>
</feature>
<feature type="compositionally biased region" description="Polar residues" evidence="1">
    <location>
        <begin position="30"/>
        <end position="40"/>
    </location>
</feature>
<name>A0AAN9YKB9_9PEZI</name>
<dbReference type="AlphaFoldDB" id="A0AAN9YKB9"/>
<organism evidence="2 3">
    <name type="scientific">Diatrype stigma</name>
    <dbReference type="NCBI Taxonomy" id="117547"/>
    <lineage>
        <taxon>Eukaryota</taxon>
        <taxon>Fungi</taxon>
        <taxon>Dikarya</taxon>
        <taxon>Ascomycota</taxon>
        <taxon>Pezizomycotina</taxon>
        <taxon>Sordariomycetes</taxon>
        <taxon>Xylariomycetidae</taxon>
        <taxon>Xylariales</taxon>
        <taxon>Diatrypaceae</taxon>
        <taxon>Diatrype</taxon>
    </lineage>
</organism>
<gene>
    <name evidence="2" type="ORF">SLS62_008721</name>
</gene>
<feature type="region of interest" description="Disordered" evidence="1">
    <location>
        <begin position="1"/>
        <end position="69"/>
    </location>
</feature>
<feature type="region of interest" description="Disordered" evidence="1">
    <location>
        <begin position="90"/>
        <end position="139"/>
    </location>
</feature>
<feature type="compositionally biased region" description="Basic and acidic residues" evidence="1">
    <location>
        <begin position="90"/>
        <end position="99"/>
    </location>
</feature>